<dbReference type="AlphaFoldDB" id="A0A0V0Z8E1"/>
<reference evidence="2 3" key="1">
    <citation type="submission" date="2015-01" db="EMBL/GenBank/DDBJ databases">
        <title>Evolution of Trichinella species and genotypes.</title>
        <authorList>
            <person name="Korhonen P.K."/>
            <person name="Edoardo P."/>
            <person name="Giuseppe L.R."/>
            <person name="Gasser R.B."/>
        </authorList>
    </citation>
    <scope>NUCLEOTIDE SEQUENCE [LARGE SCALE GENOMIC DNA]</scope>
    <source>
        <strain evidence="2">ISS2496</strain>
    </source>
</reference>
<evidence type="ECO:0000313" key="2">
    <source>
        <dbReference type="EMBL" id="KRY08855.1"/>
    </source>
</evidence>
<dbReference type="GO" id="GO:0003676">
    <property type="term" value="F:nucleic acid binding"/>
    <property type="evidence" value="ECO:0007669"/>
    <property type="project" value="InterPro"/>
</dbReference>
<protein>
    <recommendedName>
        <fullName evidence="1">Integrase catalytic domain-containing protein</fullName>
    </recommendedName>
</protein>
<dbReference type="Gene3D" id="3.30.420.10">
    <property type="entry name" value="Ribonuclease H-like superfamily/Ribonuclease H"/>
    <property type="match status" value="1"/>
</dbReference>
<dbReference type="InterPro" id="IPR041588">
    <property type="entry name" value="Integrase_H2C2"/>
</dbReference>
<organism evidence="2 3">
    <name type="scientific">Trichinella patagoniensis</name>
    <dbReference type="NCBI Taxonomy" id="990121"/>
    <lineage>
        <taxon>Eukaryota</taxon>
        <taxon>Metazoa</taxon>
        <taxon>Ecdysozoa</taxon>
        <taxon>Nematoda</taxon>
        <taxon>Enoplea</taxon>
        <taxon>Dorylaimia</taxon>
        <taxon>Trichinellida</taxon>
        <taxon>Trichinellidae</taxon>
        <taxon>Trichinella</taxon>
    </lineage>
</organism>
<keyword evidence="3" id="KW-1185">Reference proteome</keyword>
<sequence length="612" mass="70573">MAALLCARLKGYLEKELTLPIQETFCWSDSRVALAWIKGVPARRKPFVANRVQEIQESTSPQCWRYCPTKENPADIPSRACSLETLINSALWWHGPQWLIQSRENWPEETEATTDDHQHVVAEQRAVKVLTGQTDKCSLEQVINPSRYSRYETLIRVTAYCLRFARNCQSPASERTTDVNLSVKELWNAETIWLREIQVTEFGTKPNSSERVRVFEPFLDQDGLLRMSGRLRRSTLPPESKHPIILPNNHPVTELLIKDHHVRQMHAGVNQTLVAIRTRFWIIRARNAVKKIIRSCPVCRRVEAQPYRLRMNDLPADRVTESPPFSHTGVDFAGPLFVRPEGQGRNARVNKAYVRIFTCMTTRAVHLELLREQTADNFLQGLRRFISRRGRPRVIQFDNFRSFKLADKFIRCLFRDSDWEKLQRKLNEERIRWKFITPRAPWCGGYWERLIRSIKNALRKTIRGALLKYDELHTVLCEIEARINDRPLVFMGDDIAGEAHFLIGRGLSRLPSVSTGAYRRDDTPSGVQSLDKEMAASATPDYPVVEKKETRVHHHPSHSWKMAQNRSRAQNGIIEIHPSEDGVIRSATVKTRQGTVTRSARSLRLVEPSGDA</sequence>
<dbReference type="InterPro" id="IPR012337">
    <property type="entry name" value="RNaseH-like_sf"/>
</dbReference>
<dbReference type="EMBL" id="JYDQ01000306">
    <property type="protein sequence ID" value="KRY08855.1"/>
    <property type="molecule type" value="Genomic_DNA"/>
</dbReference>
<dbReference type="STRING" id="990121.A0A0V0Z8E1"/>
<dbReference type="Pfam" id="PF17921">
    <property type="entry name" value="Integrase_H2C2"/>
    <property type="match status" value="1"/>
</dbReference>
<dbReference type="InterPro" id="IPR036397">
    <property type="entry name" value="RNaseH_sf"/>
</dbReference>
<gene>
    <name evidence="2" type="ORF">T12_4586</name>
</gene>
<feature type="domain" description="Integrase catalytic" evidence="1">
    <location>
        <begin position="319"/>
        <end position="508"/>
    </location>
</feature>
<dbReference type="OrthoDB" id="5920214at2759"/>
<comment type="caution">
    <text evidence="2">The sequence shown here is derived from an EMBL/GenBank/DDBJ whole genome shotgun (WGS) entry which is preliminary data.</text>
</comment>
<evidence type="ECO:0000259" key="1">
    <source>
        <dbReference type="PROSITE" id="PS50994"/>
    </source>
</evidence>
<dbReference type="SUPFAM" id="SSF53098">
    <property type="entry name" value="Ribonuclease H-like"/>
    <property type="match status" value="1"/>
</dbReference>
<dbReference type="InterPro" id="IPR001584">
    <property type="entry name" value="Integrase_cat-core"/>
</dbReference>
<dbReference type="PANTHER" id="PTHR47331">
    <property type="entry name" value="PHD-TYPE DOMAIN-CONTAINING PROTEIN"/>
    <property type="match status" value="1"/>
</dbReference>
<dbReference type="PROSITE" id="PS50994">
    <property type="entry name" value="INTEGRASE"/>
    <property type="match status" value="1"/>
</dbReference>
<name>A0A0V0Z8E1_9BILA</name>
<accession>A0A0V0Z8E1</accession>
<dbReference type="PANTHER" id="PTHR47331:SF1">
    <property type="entry name" value="GAG-LIKE PROTEIN"/>
    <property type="match status" value="1"/>
</dbReference>
<evidence type="ECO:0000313" key="3">
    <source>
        <dbReference type="Proteomes" id="UP000054783"/>
    </source>
</evidence>
<proteinExistence type="predicted"/>
<dbReference type="Gene3D" id="1.10.340.70">
    <property type="match status" value="1"/>
</dbReference>
<dbReference type="GO" id="GO:0015074">
    <property type="term" value="P:DNA integration"/>
    <property type="evidence" value="ECO:0007669"/>
    <property type="project" value="InterPro"/>
</dbReference>
<dbReference type="Proteomes" id="UP000054783">
    <property type="component" value="Unassembled WGS sequence"/>
</dbReference>